<dbReference type="KEGG" id="vgu:HYG85_08950"/>
<feature type="modified residue" description="4-aspartylphosphate" evidence="3">
    <location>
        <position position="59"/>
    </location>
</feature>
<dbReference type="Proteomes" id="UP000677305">
    <property type="component" value="Chromosome"/>
</dbReference>
<evidence type="ECO:0000313" key="6">
    <source>
        <dbReference type="EMBL" id="QUH29041.1"/>
    </source>
</evidence>
<dbReference type="InterPro" id="IPR046947">
    <property type="entry name" value="LytR-like"/>
</dbReference>
<dbReference type="EMBL" id="CP058561">
    <property type="protein sequence ID" value="QUH29041.1"/>
    <property type="molecule type" value="Genomic_DNA"/>
</dbReference>
<dbReference type="SMART" id="SM00448">
    <property type="entry name" value="REC"/>
    <property type="match status" value="1"/>
</dbReference>
<dbReference type="Gene3D" id="2.40.50.1020">
    <property type="entry name" value="LytTr DNA-binding domain"/>
    <property type="match status" value="1"/>
</dbReference>
<dbReference type="SMART" id="SM00850">
    <property type="entry name" value="LytTR"/>
    <property type="match status" value="1"/>
</dbReference>
<sequence>MKFNIAICDDEILQVNLVEKLIMEAIETKNIKVNILKFLCGEDLITYCNSNKLHIIFLDMEMKGLDGIESARKIREINDNVIIIFVTGYKEYVFDVFEVNTFRYILKPVKIEQFQKALFDAIKLIDELKEPQKEEEFLVINKNKEKIIIAYNSINYFEKYKNKVMVMADNQNIEFYGTFNELNMLLNEDKFIRVHQGYIANIDKIELITSKEVLLKNGKRIPVSRRNAKEVKETFLSRKRVKL</sequence>
<name>A0A8J8M9V0_9FIRM</name>
<dbReference type="InterPro" id="IPR011006">
    <property type="entry name" value="CheY-like_superfamily"/>
</dbReference>
<feature type="domain" description="HTH LytTR-type" evidence="5">
    <location>
        <begin position="138"/>
        <end position="237"/>
    </location>
</feature>
<dbReference type="InterPro" id="IPR007492">
    <property type="entry name" value="LytTR_DNA-bd_dom"/>
</dbReference>
<gene>
    <name evidence="6" type="ORF">HYG85_08950</name>
</gene>
<evidence type="ECO:0000256" key="3">
    <source>
        <dbReference type="PROSITE-ProRule" id="PRU00169"/>
    </source>
</evidence>
<keyword evidence="3" id="KW-0597">Phosphoprotein</keyword>
<reference evidence="6 7" key="1">
    <citation type="submission" date="2020-07" db="EMBL/GenBank/DDBJ databases">
        <title>Vallitalea guaymasensis genome.</title>
        <authorList>
            <person name="Postec A."/>
        </authorList>
    </citation>
    <scope>NUCLEOTIDE SEQUENCE [LARGE SCALE GENOMIC DNA]</scope>
    <source>
        <strain evidence="6 7">Ra1766G1</strain>
    </source>
</reference>
<dbReference type="GO" id="GO:0003677">
    <property type="term" value="F:DNA binding"/>
    <property type="evidence" value="ECO:0007669"/>
    <property type="project" value="InterPro"/>
</dbReference>
<dbReference type="Pfam" id="PF00072">
    <property type="entry name" value="Response_reg"/>
    <property type="match status" value="1"/>
</dbReference>
<evidence type="ECO:0000256" key="2">
    <source>
        <dbReference type="ARBA" id="ARBA00024867"/>
    </source>
</evidence>
<dbReference type="AlphaFoldDB" id="A0A8J8M9V0"/>
<dbReference type="PROSITE" id="PS50110">
    <property type="entry name" value="RESPONSE_REGULATORY"/>
    <property type="match status" value="1"/>
</dbReference>
<evidence type="ECO:0000259" key="4">
    <source>
        <dbReference type="PROSITE" id="PS50110"/>
    </source>
</evidence>
<dbReference type="GO" id="GO:0000156">
    <property type="term" value="F:phosphorelay response regulator activity"/>
    <property type="evidence" value="ECO:0007669"/>
    <property type="project" value="InterPro"/>
</dbReference>
<proteinExistence type="predicted"/>
<dbReference type="PROSITE" id="PS50930">
    <property type="entry name" value="HTH_LYTTR"/>
    <property type="match status" value="1"/>
</dbReference>
<dbReference type="PANTHER" id="PTHR37299:SF1">
    <property type="entry name" value="STAGE 0 SPORULATION PROTEIN A HOMOLOG"/>
    <property type="match status" value="1"/>
</dbReference>
<protein>
    <recommendedName>
        <fullName evidence="1">Stage 0 sporulation protein A homolog</fullName>
    </recommendedName>
</protein>
<organism evidence="6 7">
    <name type="scientific">Vallitalea guaymasensis</name>
    <dbReference type="NCBI Taxonomy" id="1185412"/>
    <lineage>
        <taxon>Bacteria</taxon>
        <taxon>Bacillati</taxon>
        <taxon>Bacillota</taxon>
        <taxon>Clostridia</taxon>
        <taxon>Lachnospirales</taxon>
        <taxon>Vallitaleaceae</taxon>
        <taxon>Vallitalea</taxon>
    </lineage>
</organism>
<dbReference type="InterPro" id="IPR001789">
    <property type="entry name" value="Sig_transdc_resp-reg_receiver"/>
</dbReference>
<dbReference type="Gene3D" id="3.40.50.2300">
    <property type="match status" value="1"/>
</dbReference>
<keyword evidence="7" id="KW-1185">Reference proteome</keyword>
<evidence type="ECO:0000256" key="1">
    <source>
        <dbReference type="ARBA" id="ARBA00018672"/>
    </source>
</evidence>
<evidence type="ECO:0000313" key="7">
    <source>
        <dbReference type="Proteomes" id="UP000677305"/>
    </source>
</evidence>
<accession>A0A8J8M9V0</accession>
<dbReference type="Pfam" id="PF04397">
    <property type="entry name" value="LytTR"/>
    <property type="match status" value="1"/>
</dbReference>
<dbReference type="SUPFAM" id="SSF52172">
    <property type="entry name" value="CheY-like"/>
    <property type="match status" value="1"/>
</dbReference>
<comment type="function">
    <text evidence="2">May play the central regulatory role in sporulation. It may be an element of the effector pathway responsible for the activation of sporulation genes in response to nutritional stress. Spo0A may act in concert with spo0H (a sigma factor) to control the expression of some genes that are critical to the sporulation process.</text>
</comment>
<dbReference type="RefSeq" id="WP_212693183.1">
    <property type="nucleotide sequence ID" value="NZ_CP058561.1"/>
</dbReference>
<dbReference type="PANTHER" id="PTHR37299">
    <property type="entry name" value="TRANSCRIPTIONAL REGULATOR-RELATED"/>
    <property type="match status" value="1"/>
</dbReference>
<evidence type="ECO:0000259" key="5">
    <source>
        <dbReference type="PROSITE" id="PS50930"/>
    </source>
</evidence>
<feature type="domain" description="Response regulatory" evidence="4">
    <location>
        <begin position="4"/>
        <end position="122"/>
    </location>
</feature>